<sequence>MEAQQRWSSIAGSSCPENNAQLVPGIPLHGAPGARPSMGAIHGARMGASGRSADWGGGLAPACSRGLRCVGVVPALLLWGHELIDAARPPPPPMSCGGIAVRAPSSTATLARMPRLVVSSATFAGVARQAFRLPRDVAAYSRHGLQWASSRVHMVELRTVRFRPSQVSALPRAPNRLVVASTLMFASAIR</sequence>
<gene>
    <name evidence="1" type="ORF">CC84DRAFT_1209923</name>
</gene>
<reference evidence="1 2" key="1">
    <citation type="submission" date="2016-05" db="EMBL/GenBank/DDBJ databases">
        <title>Comparative analysis of secretome profiles of manganese(II)-oxidizing ascomycete fungi.</title>
        <authorList>
            <consortium name="DOE Joint Genome Institute"/>
            <person name="Zeiner C.A."/>
            <person name="Purvine S.O."/>
            <person name="Zink E.M."/>
            <person name="Wu S."/>
            <person name="Pasa-Tolic L."/>
            <person name="Chaput D.L."/>
            <person name="Haridas S."/>
            <person name="Grigoriev I.V."/>
            <person name="Santelli C.M."/>
            <person name="Hansel C.M."/>
        </authorList>
    </citation>
    <scope>NUCLEOTIDE SEQUENCE [LARGE SCALE GENOMIC DNA]</scope>
    <source>
        <strain evidence="1 2">AP3s5-JAC2a</strain>
    </source>
</reference>
<dbReference type="EMBL" id="KV441561">
    <property type="protein sequence ID" value="OAF99592.1"/>
    <property type="molecule type" value="Genomic_DNA"/>
</dbReference>
<dbReference type="Proteomes" id="UP000077069">
    <property type="component" value="Unassembled WGS sequence"/>
</dbReference>
<dbReference type="RefSeq" id="XP_018029958.1">
    <property type="nucleotide sequence ID" value="XM_018182251.1"/>
</dbReference>
<dbReference type="GeneID" id="28765737"/>
<dbReference type="InParanoid" id="A0A177BW01"/>
<name>A0A177BW01_9PLEO</name>
<organism evidence="1 2">
    <name type="scientific">Paraphaeosphaeria sporulosa</name>
    <dbReference type="NCBI Taxonomy" id="1460663"/>
    <lineage>
        <taxon>Eukaryota</taxon>
        <taxon>Fungi</taxon>
        <taxon>Dikarya</taxon>
        <taxon>Ascomycota</taxon>
        <taxon>Pezizomycotina</taxon>
        <taxon>Dothideomycetes</taxon>
        <taxon>Pleosporomycetidae</taxon>
        <taxon>Pleosporales</taxon>
        <taxon>Massarineae</taxon>
        <taxon>Didymosphaeriaceae</taxon>
        <taxon>Paraphaeosphaeria</taxon>
    </lineage>
</organism>
<proteinExistence type="predicted"/>
<evidence type="ECO:0000313" key="2">
    <source>
        <dbReference type="Proteomes" id="UP000077069"/>
    </source>
</evidence>
<evidence type="ECO:0000313" key="1">
    <source>
        <dbReference type="EMBL" id="OAF99592.1"/>
    </source>
</evidence>
<protein>
    <submittedName>
        <fullName evidence="1">Uncharacterized protein</fullName>
    </submittedName>
</protein>
<accession>A0A177BW01</accession>
<keyword evidence="2" id="KW-1185">Reference proteome</keyword>
<dbReference type="AlphaFoldDB" id="A0A177BW01"/>